<comment type="caution">
    <text evidence="2">The sequence shown here is derived from an EMBL/GenBank/DDBJ whole genome shotgun (WGS) entry which is preliminary data.</text>
</comment>
<dbReference type="EMBL" id="WBVO01000001">
    <property type="protein sequence ID" value="KAB2814570.1"/>
    <property type="molecule type" value="Genomic_DNA"/>
</dbReference>
<keyword evidence="3" id="KW-1185">Reference proteome</keyword>
<proteinExistence type="predicted"/>
<feature type="compositionally biased region" description="Acidic residues" evidence="1">
    <location>
        <begin position="197"/>
        <end position="206"/>
    </location>
</feature>
<feature type="region of interest" description="Disordered" evidence="1">
    <location>
        <begin position="18"/>
        <end position="84"/>
    </location>
</feature>
<reference evidence="2 3" key="1">
    <citation type="submission" date="2019-09" db="EMBL/GenBank/DDBJ databases">
        <title>Genomes of family Cryomorphaceae.</title>
        <authorList>
            <person name="Bowman J.P."/>
        </authorList>
    </citation>
    <scope>NUCLEOTIDE SEQUENCE [LARGE SCALE GENOMIC DNA]</scope>
    <source>
        <strain evidence="2 3">LMG 25704</strain>
    </source>
</reference>
<sequence length="294" mass="32814">MDEIIDEVEKVSLDDILNYQSGRKEKTSRPPAQESNDNLESDTETLGEDPSRQGVFAAAEAAASTEKEKPGKESTSNAGASDPSRSALLQARFVANVIDMGASKGLQAVAKHETSKPFKAEKEDQDELIDQIAIYIEQTGSQLSPIAMIVLLIVMIYVTKIPQALQLRKINTRRQRETDAKDQSGFQKERPSSSDTTSDEPEVVEAEEVTDLDLELEREMQAINMAARAENLPEFKNYKPLPGFCKYEWMIKGEKVEAQEGLMFANKSNMGRWSQLIGKYRRANVPLPRMAILD</sequence>
<dbReference type="RefSeq" id="WP_151666148.1">
    <property type="nucleotide sequence ID" value="NZ_WBVO01000001.1"/>
</dbReference>
<feature type="compositionally biased region" description="Acidic residues" evidence="1">
    <location>
        <begin position="37"/>
        <end position="47"/>
    </location>
</feature>
<evidence type="ECO:0000313" key="2">
    <source>
        <dbReference type="EMBL" id="KAB2814570.1"/>
    </source>
</evidence>
<gene>
    <name evidence="2" type="ORF">F8C67_02185</name>
</gene>
<dbReference type="AlphaFoldDB" id="A0A6N6RLY4"/>
<feature type="compositionally biased region" description="Basic and acidic residues" evidence="1">
    <location>
        <begin position="174"/>
        <end position="192"/>
    </location>
</feature>
<name>A0A6N6RLY4_9FLAO</name>
<accession>A0A6N6RLY4</accession>
<protein>
    <submittedName>
        <fullName evidence="2">Uncharacterized protein</fullName>
    </submittedName>
</protein>
<dbReference type="Proteomes" id="UP000468650">
    <property type="component" value="Unassembled WGS sequence"/>
</dbReference>
<evidence type="ECO:0000313" key="3">
    <source>
        <dbReference type="Proteomes" id="UP000468650"/>
    </source>
</evidence>
<feature type="region of interest" description="Disordered" evidence="1">
    <location>
        <begin position="171"/>
        <end position="206"/>
    </location>
</feature>
<evidence type="ECO:0000256" key="1">
    <source>
        <dbReference type="SAM" id="MobiDB-lite"/>
    </source>
</evidence>
<organism evidence="2 3">
    <name type="scientific">Phaeocystidibacter luteus</name>
    <dbReference type="NCBI Taxonomy" id="911197"/>
    <lineage>
        <taxon>Bacteria</taxon>
        <taxon>Pseudomonadati</taxon>
        <taxon>Bacteroidota</taxon>
        <taxon>Flavobacteriia</taxon>
        <taxon>Flavobacteriales</taxon>
        <taxon>Phaeocystidibacteraceae</taxon>
        <taxon>Phaeocystidibacter</taxon>
    </lineage>
</organism>